<evidence type="ECO:0000256" key="1">
    <source>
        <dbReference type="ARBA" id="ARBA00007465"/>
    </source>
</evidence>
<dbReference type="PROSITE" id="PS00632">
    <property type="entry name" value="RIBOSOMAL_S4"/>
    <property type="match status" value="1"/>
</dbReference>
<dbReference type="PANTHER" id="PTHR11831:SF4">
    <property type="entry name" value="SMALL RIBOSOMAL SUBUNIT PROTEIN US4M"/>
    <property type="match status" value="1"/>
</dbReference>
<dbReference type="Gene3D" id="1.10.1050.10">
    <property type="entry name" value="Ribosomal Protein S4 Delta 41, Chain A, domain 1"/>
    <property type="match status" value="1"/>
</dbReference>
<dbReference type="HAMAP" id="MF_01306_B">
    <property type="entry name" value="Ribosomal_uS4_B"/>
    <property type="match status" value="1"/>
</dbReference>
<dbReference type="NCBIfam" id="NF003717">
    <property type="entry name" value="PRK05327.1"/>
    <property type="match status" value="1"/>
</dbReference>
<dbReference type="SMART" id="SM00363">
    <property type="entry name" value="S4"/>
    <property type="match status" value="1"/>
</dbReference>
<gene>
    <name evidence="10" type="primary">rps4</name>
    <name evidence="10" type="ORF">CspTHAL103_071</name>
</gene>
<reference evidence="10" key="1">
    <citation type="journal article" date="2023" name="J. Phycol.">
        <title>Revised classification of the Cyanidiophyceae based on plastid genome data with descriptions of the Cavernulicolales ord. nov. and Galdieriales ord. nov. (Rhodophyta).</title>
        <authorList>
            <person name="Park S.I."/>
            <person name="Cho C.H."/>
            <person name="Ciniglia C."/>
            <person name="Huang T.Y."/>
            <person name="Liu S.L."/>
            <person name="Bustamante D.E."/>
            <person name="Calderon M.S."/>
            <person name="Mansilla A."/>
            <person name="McDermott T."/>
            <person name="Andersen R.A."/>
            <person name="Yoon H.S."/>
        </authorList>
    </citation>
    <scope>NUCLEOTIDE SEQUENCE</scope>
</reference>
<dbReference type="FunFam" id="3.10.290.10:FF:000001">
    <property type="entry name" value="30S ribosomal protein S4"/>
    <property type="match status" value="1"/>
</dbReference>
<dbReference type="Pfam" id="PF00163">
    <property type="entry name" value="Ribosomal_S4"/>
    <property type="match status" value="1"/>
</dbReference>
<dbReference type="PANTHER" id="PTHR11831">
    <property type="entry name" value="30S 40S RIBOSOMAL PROTEIN"/>
    <property type="match status" value="1"/>
</dbReference>
<dbReference type="InterPro" id="IPR002942">
    <property type="entry name" value="S4_RNA-bd"/>
</dbReference>
<evidence type="ECO:0000313" key="10">
    <source>
        <dbReference type="EMBL" id="WDA99995.1"/>
    </source>
</evidence>
<keyword evidence="5 7" id="KW-0687">Ribonucleoprotein</keyword>
<evidence type="ECO:0000256" key="3">
    <source>
        <dbReference type="ARBA" id="ARBA00022884"/>
    </source>
</evidence>
<dbReference type="AlphaFoldDB" id="A0A9Y1MXV3"/>
<comment type="similarity">
    <text evidence="1 7">Belongs to the universal ribosomal protein uS4 family.</text>
</comment>
<evidence type="ECO:0000256" key="5">
    <source>
        <dbReference type="ARBA" id="ARBA00023274"/>
    </source>
</evidence>
<evidence type="ECO:0000256" key="6">
    <source>
        <dbReference type="PROSITE-ProRule" id="PRU00182"/>
    </source>
</evidence>
<keyword evidence="10" id="KW-0934">Plastid</keyword>
<evidence type="ECO:0000259" key="8">
    <source>
        <dbReference type="SMART" id="SM00363"/>
    </source>
</evidence>
<dbReference type="GO" id="GO:0003735">
    <property type="term" value="F:structural constituent of ribosome"/>
    <property type="evidence" value="ECO:0007669"/>
    <property type="project" value="InterPro"/>
</dbReference>
<dbReference type="InterPro" id="IPR036986">
    <property type="entry name" value="S4_RNA-bd_sf"/>
</dbReference>
<geneLocation type="plastid" evidence="10"/>
<dbReference type="InterPro" id="IPR018079">
    <property type="entry name" value="Ribosomal_uS4_CS"/>
</dbReference>
<feature type="domain" description="RNA-binding S4" evidence="8">
    <location>
        <begin position="90"/>
        <end position="154"/>
    </location>
</feature>
<dbReference type="GO" id="GO:0019843">
    <property type="term" value="F:rRNA binding"/>
    <property type="evidence" value="ECO:0007669"/>
    <property type="project" value="UniProtKB-KW"/>
</dbReference>
<protein>
    <submittedName>
        <fullName evidence="10">Ribosomal protein S4</fullName>
    </submittedName>
</protein>
<dbReference type="GO" id="GO:0015935">
    <property type="term" value="C:small ribosomal subunit"/>
    <property type="evidence" value="ECO:0007669"/>
    <property type="project" value="InterPro"/>
</dbReference>
<dbReference type="SMART" id="SM01390">
    <property type="entry name" value="Ribosomal_S4"/>
    <property type="match status" value="1"/>
</dbReference>
<evidence type="ECO:0000259" key="9">
    <source>
        <dbReference type="SMART" id="SM01390"/>
    </source>
</evidence>
<dbReference type="PROSITE" id="PS50889">
    <property type="entry name" value="S4"/>
    <property type="match status" value="1"/>
</dbReference>
<keyword evidence="2 6" id="KW-0699">rRNA-binding</keyword>
<dbReference type="FunFam" id="1.10.1050.10:FF:000002">
    <property type="entry name" value="30S ribosomal protein S4, chloroplastic"/>
    <property type="match status" value="1"/>
</dbReference>
<dbReference type="Pfam" id="PF01479">
    <property type="entry name" value="S4"/>
    <property type="match status" value="1"/>
</dbReference>
<dbReference type="Gene3D" id="3.10.290.10">
    <property type="entry name" value="RNA-binding S4 domain"/>
    <property type="match status" value="1"/>
</dbReference>
<evidence type="ECO:0000256" key="7">
    <source>
        <dbReference type="RuleBase" id="RU003699"/>
    </source>
</evidence>
<proteinExistence type="inferred from homology"/>
<evidence type="ECO:0000256" key="4">
    <source>
        <dbReference type="ARBA" id="ARBA00022980"/>
    </source>
</evidence>
<name>A0A9Y1MXV3_9RHOD</name>
<dbReference type="InterPro" id="IPR005709">
    <property type="entry name" value="Ribosomal_uS4_bac-type"/>
</dbReference>
<feature type="domain" description="Small ribosomal subunit protein uS4 N-terminal" evidence="9">
    <location>
        <begin position="3"/>
        <end position="89"/>
    </location>
</feature>
<dbReference type="GO" id="GO:0042274">
    <property type="term" value="P:ribosomal small subunit biogenesis"/>
    <property type="evidence" value="ECO:0007669"/>
    <property type="project" value="TreeGrafter"/>
</dbReference>
<dbReference type="EMBL" id="OP616817">
    <property type="protein sequence ID" value="WDA99995.1"/>
    <property type="molecule type" value="Genomic_DNA"/>
</dbReference>
<keyword evidence="4 7" id="KW-0689">Ribosomal protein</keyword>
<dbReference type="InterPro" id="IPR001912">
    <property type="entry name" value="Ribosomal_uS4_N"/>
</dbReference>
<organism evidence="10">
    <name type="scientific">Cyanidium sp. THAL103</name>
    <dbReference type="NCBI Taxonomy" id="3027999"/>
    <lineage>
        <taxon>Eukaryota</taxon>
        <taxon>Rhodophyta</taxon>
        <taxon>Bangiophyceae</taxon>
        <taxon>Cyanidiales</taxon>
        <taxon>Cyanidiaceae</taxon>
        <taxon>Cyanidium</taxon>
    </lineage>
</organism>
<accession>A0A9Y1MXV3</accession>
<dbReference type="NCBIfam" id="TIGR01017">
    <property type="entry name" value="rpsD_bact"/>
    <property type="match status" value="1"/>
</dbReference>
<dbReference type="SUPFAM" id="SSF55174">
    <property type="entry name" value="Alpha-L RNA-binding motif"/>
    <property type="match status" value="1"/>
</dbReference>
<keyword evidence="3 6" id="KW-0694">RNA-binding</keyword>
<dbReference type="CDD" id="cd00165">
    <property type="entry name" value="S4"/>
    <property type="match status" value="1"/>
</dbReference>
<dbReference type="GO" id="GO:0006412">
    <property type="term" value="P:translation"/>
    <property type="evidence" value="ECO:0007669"/>
    <property type="project" value="InterPro"/>
</dbReference>
<evidence type="ECO:0000256" key="2">
    <source>
        <dbReference type="ARBA" id="ARBA00022730"/>
    </source>
</evidence>
<dbReference type="InterPro" id="IPR022801">
    <property type="entry name" value="Ribosomal_uS4"/>
</dbReference>
<sequence>MSKYLGPKLKIVRRLGELPGLTKKIPKKKYMSGEHSNLNKKLSEYAIRLQEKQKLKFNYGLNERQMLNYIKKSRKLKGSTGLSFLQFLEMRLDNIIFRLGMATTIPAARQLVNHGHINVNNKNINIASYQCKIGDIINIKQRNRSKKIIESNMNSLKFSYIPDHLNLNKNNMSAKILKLVEKDSIPFKINELLIVEYYSRKI</sequence>